<sequence length="420" mass="45132">MPEIDPCLSSPCGNGGDCSSSNAVYLCTCPDTHEGTNCETAKTGCSSNTGCPTRESCNSDTNMCECSGNSVRNANGVCRVPRRTLSLSIVIVEFQSTTDFQAIVNNPTSVASMDVRQRLTIIIFAIYRTRYGPIFIGVVIRGFSLGSLEVDADLMFDEPESPTTIQPPTAVEAAQEFTESLGNGNSTGEFVLVPSRTTVTDIDECSSSTLNDCSSYAECTNTEGSFTCACQEGFIDTTPAPDSGRQCEDMNECSDASICAQSATCSNSFGSYSCSCLAGFTGDGRTCTSVGSAGLSDGVLAGIIIGSVVIIFLIFFLFVALFIRMRQMMSHDRRLGRSISRLAPLDREREAMPFGNGNGYYGDGYPMADYPSNMELGHMRKPGYSNGVYTTETTYNEGFVRPYMAPSGKIESVPVHDQYY</sequence>
<accession>A0A7M7PPC2</accession>
<keyword evidence="6" id="KW-0472">Membrane</keyword>
<dbReference type="CDD" id="cd00054">
    <property type="entry name" value="EGF_CA"/>
    <property type="match status" value="3"/>
</dbReference>
<dbReference type="InterPro" id="IPR000152">
    <property type="entry name" value="EGF-type_Asp/Asn_hydroxyl_site"/>
</dbReference>
<dbReference type="Gene3D" id="2.10.25.10">
    <property type="entry name" value="Laminin"/>
    <property type="match status" value="3"/>
</dbReference>
<dbReference type="PROSITE" id="PS00022">
    <property type="entry name" value="EGF_1"/>
    <property type="match status" value="1"/>
</dbReference>
<dbReference type="InterPro" id="IPR018097">
    <property type="entry name" value="EGF_Ca-bd_CS"/>
</dbReference>
<dbReference type="PROSITE" id="PS01187">
    <property type="entry name" value="EGF_CA"/>
    <property type="match status" value="1"/>
</dbReference>
<dbReference type="GeneID" id="578620"/>
<dbReference type="Proteomes" id="UP000007110">
    <property type="component" value="Unassembled WGS sequence"/>
</dbReference>
<keyword evidence="3" id="KW-0677">Repeat</keyword>
<keyword evidence="6" id="KW-1133">Transmembrane helix</keyword>
<dbReference type="PROSITE" id="PS50024">
    <property type="entry name" value="SEA"/>
    <property type="match status" value="1"/>
</dbReference>
<dbReference type="GO" id="GO:0005509">
    <property type="term" value="F:calcium ion binding"/>
    <property type="evidence" value="ECO:0007669"/>
    <property type="project" value="InterPro"/>
</dbReference>
<dbReference type="OMA" id="NMELGHM"/>
<keyword evidence="2" id="KW-0732">Signal</keyword>
<dbReference type="AlphaFoldDB" id="A0A7M7PPC2"/>
<name>A0A7M7PPC2_STRPU</name>
<dbReference type="InterPro" id="IPR000742">
    <property type="entry name" value="EGF"/>
</dbReference>
<dbReference type="InterPro" id="IPR000082">
    <property type="entry name" value="SEA_dom"/>
</dbReference>
<dbReference type="InterPro" id="IPR052235">
    <property type="entry name" value="Nephronectin_domain"/>
</dbReference>
<keyword evidence="10" id="KW-1185">Reference proteome</keyword>
<dbReference type="InParanoid" id="A0A7M7PPC2"/>
<keyword evidence="6" id="KW-0812">Transmembrane</keyword>
<dbReference type="KEGG" id="spu:578620"/>
<dbReference type="Pfam" id="PF07645">
    <property type="entry name" value="EGF_CA"/>
    <property type="match status" value="1"/>
</dbReference>
<comment type="caution">
    <text evidence="5">Lacks conserved residue(s) required for the propagation of feature annotation.</text>
</comment>
<dbReference type="SMART" id="SM00179">
    <property type="entry name" value="EGF_CA"/>
    <property type="match status" value="3"/>
</dbReference>
<evidence type="ECO:0000256" key="4">
    <source>
        <dbReference type="ARBA" id="ARBA00023157"/>
    </source>
</evidence>
<dbReference type="PANTHER" id="PTHR24050:SF28">
    <property type="entry name" value="UROMODULIN-LIKE"/>
    <property type="match status" value="1"/>
</dbReference>
<evidence type="ECO:0000256" key="3">
    <source>
        <dbReference type="ARBA" id="ARBA00022737"/>
    </source>
</evidence>
<dbReference type="PROSITE" id="PS01186">
    <property type="entry name" value="EGF_2"/>
    <property type="match status" value="1"/>
</dbReference>
<evidence type="ECO:0000256" key="1">
    <source>
        <dbReference type="ARBA" id="ARBA00022536"/>
    </source>
</evidence>
<dbReference type="FunFam" id="2.10.25.10:FF:000038">
    <property type="entry name" value="Fibrillin 2"/>
    <property type="match status" value="2"/>
</dbReference>
<dbReference type="InterPro" id="IPR001881">
    <property type="entry name" value="EGF-like_Ca-bd_dom"/>
</dbReference>
<dbReference type="PROSITE" id="PS50026">
    <property type="entry name" value="EGF_3"/>
    <property type="match status" value="3"/>
</dbReference>
<dbReference type="InterPro" id="IPR009030">
    <property type="entry name" value="Growth_fac_rcpt_cys_sf"/>
</dbReference>
<evidence type="ECO:0000256" key="6">
    <source>
        <dbReference type="SAM" id="Phobius"/>
    </source>
</evidence>
<reference evidence="10" key="1">
    <citation type="submission" date="2015-02" db="EMBL/GenBank/DDBJ databases">
        <title>Genome sequencing for Strongylocentrotus purpuratus.</title>
        <authorList>
            <person name="Murali S."/>
            <person name="Liu Y."/>
            <person name="Vee V."/>
            <person name="English A."/>
            <person name="Wang M."/>
            <person name="Skinner E."/>
            <person name="Han Y."/>
            <person name="Muzny D.M."/>
            <person name="Worley K.C."/>
            <person name="Gibbs R.A."/>
        </authorList>
    </citation>
    <scope>NUCLEOTIDE SEQUENCE</scope>
</reference>
<keyword evidence="4 5" id="KW-1015">Disulfide bond</keyword>
<feature type="disulfide bond" evidence="5">
    <location>
        <begin position="29"/>
        <end position="38"/>
    </location>
</feature>
<feature type="domain" description="EGF-like" evidence="8">
    <location>
        <begin position="201"/>
        <end position="240"/>
    </location>
</feature>
<organism evidence="9 10">
    <name type="scientific">Strongylocentrotus purpuratus</name>
    <name type="common">Purple sea urchin</name>
    <dbReference type="NCBI Taxonomy" id="7668"/>
    <lineage>
        <taxon>Eukaryota</taxon>
        <taxon>Metazoa</taxon>
        <taxon>Echinodermata</taxon>
        <taxon>Eleutherozoa</taxon>
        <taxon>Echinozoa</taxon>
        <taxon>Echinoidea</taxon>
        <taxon>Euechinoidea</taxon>
        <taxon>Echinacea</taxon>
        <taxon>Camarodonta</taxon>
        <taxon>Echinidea</taxon>
        <taxon>Strongylocentrotidae</taxon>
        <taxon>Strongylocentrotus</taxon>
    </lineage>
</organism>
<dbReference type="OrthoDB" id="339125at2759"/>
<dbReference type="GO" id="GO:0005576">
    <property type="term" value="C:extracellular region"/>
    <property type="evidence" value="ECO:0000318"/>
    <property type="project" value="GO_Central"/>
</dbReference>
<dbReference type="PANTHER" id="PTHR24050">
    <property type="entry name" value="PA14 DOMAIN-CONTAINING PROTEIN"/>
    <property type="match status" value="1"/>
</dbReference>
<dbReference type="InterPro" id="IPR024731">
    <property type="entry name" value="NELL2-like_EGF"/>
</dbReference>
<evidence type="ECO:0000313" key="9">
    <source>
        <dbReference type="EnsemblMetazoa" id="XP_030854057"/>
    </source>
</evidence>
<evidence type="ECO:0000259" key="7">
    <source>
        <dbReference type="PROSITE" id="PS50024"/>
    </source>
</evidence>
<evidence type="ECO:0000256" key="2">
    <source>
        <dbReference type="ARBA" id="ARBA00022729"/>
    </source>
</evidence>
<feature type="transmembrane region" description="Helical" evidence="6">
    <location>
        <begin position="299"/>
        <end position="323"/>
    </location>
</feature>
<dbReference type="SUPFAM" id="SSF57184">
    <property type="entry name" value="Growth factor receptor domain"/>
    <property type="match status" value="2"/>
</dbReference>
<dbReference type="EnsemblMetazoa" id="XM_030998197">
    <property type="protein sequence ID" value="XP_030854057"/>
    <property type="gene ID" value="LOC578620"/>
</dbReference>
<proteinExistence type="predicted"/>
<feature type="domain" description="SEA" evidence="7">
    <location>
        <begin position="81"/>
        <end position="204"/>
    </location>
</feature>
<reference evidence="9" key="2">
    <citation type="submission" date="2021-01" db="UniProtKB">
        <authorList>
            <consortium name="EnsemblMetazoa"/>
        </authorList>
    </citation>
    <scope>IDENTIFICATION</scope>
</reference>
<dbReference type="RefSeq" id="XP_030854057.1">
    <property type="nucleotide sequence ID" value="XM_030998197.1"/>
</dbReference>
<dbReference type="SMART" id="SM00181">
    <property type="entry name" value="EGF"/>
    <property type="match status" value="3"/>
</dbReference>
<evidence type="ECO:0000313" key="10">
    <source>
        <dbReference type="Proteomes" id="UP000007110"/>
    </source>
</evidence>
<evidence type="ECO:0000259" key="8">
    <source>
        <dbReference type="PROSITE" id="PS50026"/>
    </source>
</evidence>
<dbReference type="InterPro" id="IPR049883">
    <property type="entry name" value="NOTCH1_EGF-like"/>
</dbReference>
<dbReference type="Pfam" id="PF12947">
    <property type="entry name" value="EGF_3"/>
    <property type="match status" value="1"/>
</dbReference>
<protein>
    <submittedName>
        <fullName evidence="9">Uncharacterized protein</fullName>
    </submittedName>
</protein>
<feature type="domain" description="EGF-like" evidence="8">
    <location>
        <begin position="3"/>
        <end position="39"/>
    </location>
</feature>
<feature type="domain" description="EGF-like" evidence="8">
    <location>
        <begin position="249"/>
        <end position="288"/>
    </location>
</feature>
<dbReference type="PROSITE" id="PS00010">
    <property type="entry name" value="ASX_HYDROXYL"/>
    <property type="match status" value="2"/>
</dbReference>
<evidence type="ECO:0000256" key="5">
    <source>
        <dbReference type="PROSITE-ProRule" id="PRU00076"/>
    </source>
</evidence>
<dbReference type="GO" id="GO:0005201">
    <property type="term" value="F:extracellular matrix structural constituent"/>
    <property type="evidence" value="ECO:0000318"/>
    <property type="project" value="GO_Central"/>
</dbReference>
<keyword evidence="1 5" id="KW-0245">EGF-like domain</keyword>